<dbReference type="PANTHER" id="PTHR34047">
    <property type="entry name" value="NUCLEAR INTRON MATURASE 1, MITOCHONDRIAL-RELATED"/>
    <property type="match status" value="1"/>
</dbReference>
<evidence type="ECO:0000256" key="4">
    <source>
        <dbReference type="ARBA" id="ARBA00022723"/>
    </source>
</evidence>
<evidence type="ECO:0000259" key="8">
    <source>
        <dbReference type="PROSITE" id="PS50878"/>
    </source>
</evidence>
<evidence type="ECO:0000313" key="9">
    <source>
        <dbReference type="EMBL" id="GAA2423475.1"/>
    </source>
</evidence>
<reference evidence="9 10" key="1">
    <citation type="journal article" date="2019" name="Int. J. Syst. Evol. Microbiol.">
        <title>The Global Catalogue of Microorganisms (GCM) 10K type strain sequencing project: providing services to taxonomists for standard genome sequencing and annotation.</title>
        <authorList>
            <consortium name="The Broad Institute Genomics Platform"/>
            <consortium name="The Broad Institute Genome Sequencing Center for Infectious Disease"/>
            <person name="Wu L."/>
            <person name="Ma J."/>
        </authorList>
    </citation>
    <scope>NUCLEOTIDE SEQUENCE [LARGE SCALE GENOMIC DNA]</scope>
    <source>
        <strain evidence="9 10">JCM 6922</strain>
    </source>
</reference>
<gene>
    <name evidence="9" type="ORF">GCM10010421_07210</name>
</gene>
<dbReference type="CDD" id="cd03487">
    <property type="entry name" value="RT_Bac_retron_II"/>
    <property type="match status" value="1"/>
</dbReference>
<dbReference type="EC" id="2.7.7.49" evidence="1"/>
<evidence type="ECO:0000256" key="6">
    <source>
        <dbReference type="ARBA" id="ARBA00022918"/>
    </source>
</evidence>
<dbReference type="InterPro" id="IPR000477">
    <property type="entry name" value="RT_dom"/>
</dbReference>
<evidence type="ECO:0000256" key="3">
    <source>
        <dbReference type="ARBA" id="ARBA00022695"/>
    </source>
</evidence>
<name>A0ABN3J7G2_9ACTN</name>
<evidence type="ECO:0000256" key="1">
    <source>
        <dbReference type="ARBA" id="ARBA00012493"/>
    </source>
</evidence>
<feature type="domain" description="Reverse transcriptase" evidence="8">
    <location>
        <begin position="1"/>
        <end position="299"/>
    </location>
</feature>
<evidence type="ECO:0000256" key="2">
    <source>
        <dbReference type="ARBA" id="ARBA00022679"/>
    </source>
</evidence>
<dbReference type="PRINTS" id="PR00866">
    <property type="entry name" value="RNADNAPOLMS"/>
</dbReference>
<dbReference type="EMBL" id="BAAATK010000003">
    <property type="protein sequence ID" value="GAA2423475.1"/>
    <property type="molecule type" value="Genomic_DNA"/>
</dbReference>
<dbReference type="Pfam" id="PF00078">
    <property type="entry name" value="RVT_1"/>
    <property type="match status" value="1"/>
</dbReference>
<keyword evidence="5" id="KW-0460">Magnesium</keyword>
<protein>
    <recommendedName>
        <fullName evidence="1">RNA-directed DNA polymerase</fullName>
        <ecNumber evidence="1">2.7.7.49</ecNumber>
    </recommendedName>
</protein>
<keyword evidence="3" id="KW-0548">Nucleotidyltransferase</keyword>
<dbReference type="PROSITE" id="PS50878">
    <property type="entry name" value="RT_POL"/>
    <property type="match status" value="1"/>
</dbReference>
<evidence type="ECO:0000256" key="5">
    <source>
        <dbReference type="ARBA" id="ARBA00022842"/>
    </source>
</evidence>
<organism evidence="9 10">
    <name type="scientific">Streptomyces glaucus</name>
    <dbReference type="NCBI Taxonomy" id="284029"/>
    <lineage>
        <taxon>Bacteria</taxon>
        <taxon>Bacillati</taxon>
        <taxon>Actinomycetota</taxon>
        <taxon>Actinomycetes</taxon>
        <taxon>Kitasatosporales</taxon>
        <taxon>Streptomycetaceae</taxon>
        <taxon>Streptomyces</taxon>
    </lineage>
</organism>
<dbReference type="InterPro" id="IPR051083">
    <property type="entry name" value="GrpII_Intron_Splice-Mob/Def"/>
</dbReference>
<accession>A0ABN3J7G2</accession>
<dbReference type="Proteomes" id="UP001500460">
    <property type="component" value="Unassembled WGS sequence"/>
</dbReference>
<keyword evidence="10" id="KW-1185">Reference proteome</keyword>
<keyword evidence="2" id="KW-0808">Transferase</keyword>
<dbReference type="RefSeq" id="WP_344599867.1">
    <property type="nucleotide sequence ID" value="NZ_BAAATK010000003.1"/>
</dbReference>
<keyword evidence="4" id="KW-0479">Metal-binding</keyword>
<proteinExistence type="predicted"/>
<evidence type="ECO:0000256" key="7">
    <source>
        <dbReference type="ARBA" id="ARBA00048173"/>
    </source>
</evidence>
<dbReference type="InterPro" id="IPR000123">
    <property type="entry name" value="Reverse_transcriptase_msDNA"/>
</dbReference>
<comment type="catalytic activity">
    <reaction evidence="7">
        <text>DNA(n) + a 2'-deoxyribonucleoside 5'-triphosphate = DNA(n+1) + diphosphate</text>
        <dbReference type="Rhea" id="RHEA:22508"/>
        <dbReference type="Rhea" id="RHEA-COMP:17339"/>
        <dbReference type="Rhea" id="RHEA-COMP:17340"/>
        <dbReference type="ChEBI" id="CHEBI:33019"/>
        <dbReference type="ChEBI" id="CHEBI:61560"/>
        <dbReference type="ChEBI" id="CHEBI:173112"/>
        <dbReference type="EC" id="2.7.7.49"/>
    </reaction>
</comment>
<sequence>MTTAGDFADLTPAQFVKAVVSGSIHPYTEHRVPKPLGGLRTLHAPVPRLSRMQQEILARLEALPAGFQPHPAAFAYRRGRSVVDCAAVHLRAHTVIRLDIADFFGSIRERHVHAALKDAWTHPAEREYRIDLVANDDGRQEIGLRRTGRTLDTYTVARLVTVSPPEPNQTWPNRGTGRRCVLLEATGQEFSVRRPRLVYRHTREGFLPQGAPTSGYLSNLVMRDVDDVVTHHAESLGLRYTRYSDDMYFSSRGLVHHDDVDRLVAGVKDALEPLRMRLNTKKTYVARPGARRSVLGILVDGPTPRLTREYKRRITKHVRGAASFGVEQHQRHQGFKDLAELDAHVTGLLSFAHMVEPDWAERQLADWKRLREIPLEHEEPVLVQHGLDLPWDEDVEVFQTDLAKESIDDLVRGAQRYRSSSDYLQMLEFVGRFKRYAPFNAMVVHIQKPGARYVLSSAEWESKYRRVLRPGAQPLLIFQPRGPYMLVYDVGDTEALPGALPLPKRITAPVSVSSRADEKEVAKVWHHTETNLAPLGIRLTLVDHGASSCGRAYRSRSGTFVERPGSRPGDRPEAYPTLFEIEVNRNLSLLDRYATLAHELGHLFCGHLGAGPEGTWPDRSSRLSPEEGAVKAHARKEVEAESIAYMVLKRLDPDVRMGDYITGHLGPDQQVPESVALNLTFKAAGLIIDMGKKRLAATKLRKPRK</sequence>
<evidence type="ECO:0000313" key="10">
    <source>
        <dbReference type="Proteomes" id="UP001500460"/>
    </source>
</evidence>
<comment type="caution">
    <text evidence="9">The sequence shown here is derived from an EMBL/GenBank/DDBJ whole genome shotgun (WGS) entry which is preliminary data.</text>
</comment>
<keyword evidence="6" id="KW-0695">RNA-directed DNA polymerase</keyword>